<gene>
    <name evidence="1" type="ORF">L6164_001058</name>
</gene>
<accession>A0ACB9Q7V6</accession>
<organism evidence="1 2">
    <name type="scientific">Bauhinia variegata</name>
    <name type="common">Purple orchid tree</name>
    <name type="synonym">Phanera variegata</name>
    <dbReference type="NCBI Taxonomy" id="167791"/>
    <lineage>
        <taxon>Eukaryota</taxon>
        <taxon>Viridiplantae</taxon>
        <taxon>Streptophyta</taxon>
        <taxon>Embryophyta</taxon>
        <taxon>Tracheophyta</taxon>
        <taxon>Spermatophyta</taxon>
        <taxon>Magnoliopsida</taxon>
        <taxon>eudicotyledons</taxon>
        <taxon>Gunneridae</taxon>
        <taxon>Pentapetalae</taxon>
        <taxon>rosids</taxon>
        <taxon>fabids</taxon>
        <taxon>Fabales</taxon>
        <taxon>Fabaceae</taxon>
        <taxon>Cercidoideae</taxon>
        <taxon>Cercideae</taxon>
        <taxon>Bauhiniinae</taxon>
        <taxon>Bauhinia</taxon>
    </lineage>
</organism>
<dbReference type="Proteomes" id="UP000828941">
    <property type="component" value="Chromosome 1"/>
</dbReference>
<protein>
    <submittedName>
        <fullName evidence="1">Uncharacterized protein</fullName>
    </submittedName>
</protein>
<evidence type="ECO:0000313" key="2">
    <source>
        <dbReference type="Proteomes" id="UP000828941"/>
    </source>
</evidence>
<evidence type="ECO:0000313" key="1">
    <source>
        <dbReference type="EMBL" id="KAI4357087.1"/>
    </source>
</evidence>
<comment type="caution">
    <text evidence="1">The sequence shown here is derived from an EMBL/GenBank/DDBJ whole genome shotgun (WGS) entry which is preliminary data.</text>
</comment>
<reference evidence="1 2" key="1">
    <citation type="journal article" date="2022" name="DNA Res.">
        <title>Chromosomal-level genome assembly of the orchid tree Bauhinia variegata (Leguminosae; Cercidoideae) supports the allotetraploid origin hypothesis of Bauhinia.</title>
        <authorList>
            <person name="Zhong Y."/>
            <person name="Chen Y."/>
            <person name="Zheng D."/>
            <person name="Pang J."/>
            <person name="Liu Y."/>
            <person name="Luo S."/>
            <person name="Meng S."/>
            <person name="Qian L."/>
            <person name="Wei D."/>
            <person name="Dai S."/>
            <person name="Zhou R."/>
        </authorList>
    </citation>
    <scope>NUCLEOTIDE SEQUENCE [LARGE SCALE GENOMIC DNA]</scope>
    <source>
        <strain evidence="1">BV-YZ2020</strain>
    </source>
</reference>
<keyword evidence="2" id="KW-1185">Reference proteome</keyword>
<name>A0ACB9Q7V6_BAUVA</name>
<sequence length="781" mass="88045">MAAAFIKLDDSPMFQKQICSLEQMTDELKDRCQKLYKGCQKFMTALGEGYNGEISFADSLEAFGAGRDDPVSVSIGGPVISKFISALRELATFKELLRSQVEHVLIDRLTEFMTIDLQDAKDSRHRLDKAEYSYDQAREKFVSLKKNTREDIVAELEEDLQNSKSAFEKSRFNLVNSLMNIEVKKKYEFLESISAIMDAHLRYFKLGYDLLSQMEPYIHQVLTYAQQSKELANLEQDKLAKRIQEYRTQAELDSNQVSSNAEPLSGADATRVVGMNSYRSYETVMQSASSGEVQTIKQGYLLKRSSSLRGDWKRSYFVLDNQGNLYYYRMKGVKTMGFHSYNYTRTTEQNSGMFGRFRSRHKRGSSLNEEILGCRAVDLSTSTLKIDAEDTDLRLCFRIISPSKTYTLQAENEADRKDWINKITGAITSRFNSQFLQQPHHGTSHPKDNSSATGASWNNQAPDSYRCLTDDLCSMKVNSVSKILREIPGNDKCAECNSPEPDWASLNLGILLCIECSGVHRNLGVHISKVRSITLDVKVWEPTVLDLFRNLGNAYCNSVWEGLLLPDNERAESNAPTKPCPTDAFQQKERYIHAKYIEKSLIVREKAIPGVPCVAVKIWKAVLAIDIQEVYRLIVISDSNLVNTKYEDVFNHADAKEMEIGCKTAEEPRHDPAASLQIEDPSGHLNCPQGCTLLHLACQSGSTLMVELLLQFGADVNVCDFRGRTPLHHCISSAKNSLAKFLLRRGARPSLKDGEGLTALERAMEMGAITDEELFILLSEC</sequence>
<dbReference type="EMBL" id="CM039426">
    <property type="protein sequence ID" value="KAI4357087.1"/>
    <property type="molecule type" value="Genomic_DNA"/>
</dbReference>
<proteinExistence type="predicted"/>